<dbReference type="PANTHER" id="PTHR11319:SF35">
    <property type="entry name" value="OUTER MEMBRANE PROTEIN PMPC-RELATED"/>
    <property type="match status" value="1"/>
</dbReference>
<dbReference type="GO" id="GO:0009279">
    <property type="term" value="C:cell outer membrane"/>
    <property type="evidence" value="ECO:0007669"/>
    <property type="project" value="UniProtKB-SubCell"/>
</dbReference>
<evidence type="ECO:0000256" key="2">
    <source>
        <dbReference type="ARBA" id="ARBA00004442"/>
    </source>
</evidence>
<dbReference type="InterPro" id="IPR036179">
    <property type="entry name" value="Ig-like_dom_sf"/>
</dbReference>
<keyword evidence="5" id="KW-0732">Signal</keyword>
<feature type="region of interest" description="Disordered" evidence="8">
    <location>
        <begin position="79"/>
        <end position="98"/>
    </location>
</feature>
<dbReference type="NCBIfam" id="NF041518">
    <property type="entry name" value="choice_anch_Q"/>
    <property type="match status" value="3"/>
</dbReference>
<evidence type="ECO:0000256" key="5">
    <source>
        <dbReference type="ARBA" id="ARBA00022729"/>
    </source>
</evidence>
<dbReference type="PROSITE" id="PS50835">
    <property type="entry name" value="IG_LIKE"/>
    <property type="match status" value="2"/>
</dbReference>
<dbReference type="InterPro" id="IPR012334">
    <property type="entry name" value="Pectin_lyas_fold"/>
</dbReference>
<dbReference type="InterPro" id="IPR011050">
    <property type="entry name" value="Pectin_lyase_fold/virulence"/>
</dbReference>
<dbReference type="SUPFAM" id="SSF48726">
    <property type="entry name" value="Immunoglobulin"/>
    <property type="match status" value="2"/>
</dbReference>
<comment type="caution">
    <text evidence="10">The sequence shown here is derived from an EMBL/GenBank/DDBJ whole genome shotgun (WGS) entry which is preliminary data.</text>
</comment>
<evidence type="ECO:0000256" key="7">
    <source>
        <dbReference type="ARBA" id="ARBA00023237"/>
    </source>
</evidence>
<reference evidence="10 11" key="1">
    <citation type="submission" date="2016-10" db="EMBL/GenBank/DDBJ databases">
        <title>Arsenicibacter rosenii gen. nov., sp. nov., an efficient arsenic-methylating bacterium isolated from an arsenic-contaminated paddy soil.</title>
        <authorList>
            <person name="Huang K."/>
        </authorList>
    </citation>
    <scope>NUCLEOTIDE SEQUENCE [LARGE SCALE GENOMIC DNA]</scope>
    <source>
        <strain evidence="10 11">SM-1</strain>
    </source>
</reference>
<evidence type="ECO:0000256" key="8">
    <source>
        <dbReference type="SAM" id="MobiDB-lite"/>
    </source>
</evidence>
<dbReference type="InterPro" id="IPR007110">
    <property type="entry name" value="Ig-like_dom"/>
</dbReference>
<dbReference type="GO" id="GO:0005576">
    <property type="term" value="C:extracellular region"/>
    <property type="evidence" value="ECO:0007669"/>
    <property type="project" value="UniProtKB-SubCell"/>
</dbReference>
<dbReference type="InterPro" id="IPR003599">
    <property type="entry name" value="Ig_sub"/>
</dbReference>
<dbReference type="Gene3D" id="2.60.40.10">
    <property type="entry name" value="Immunoglobulins"/>
    <property type="match status" value="3"/>
</dbReference>
<accession>A0A1S2VNY7</accession>
<evidence type="ECO:0000256" key="3">
    <source>
        <dbReference type="ARBA" id="ARBA00004613"/>
    </source>
</evidence>
<evidence type="ECO:0000313" key="10">
    <source>
        <dbReference type="EMBL" id="OIN60487.1"/>
    </source>
</evidence>
<name>A0A1S2VNY7_9BACT</name>
<dbReference type="SMART" id="SM00409">
    <property type="entry name" value="IG"/>
    <property type="match status" value="2"/>
</dbReference>
<sequence length="2165" mass="219845">MAQNKIYYVTPTGTTPAASATTSWATSTSDLQGAISASQATDQIWVAAGVYKPTSTTTNRNASFALKNGVTIYGGFRGDETSPDDRTTINPLTSQPSATTLSGDIDNNGTLTNNSYHVFYHPASLSINSTAILNGVVITGGNASASTPSDPNSFGGGMYNQGSSPKLINCVFQGNGGTYGAALSCLGNSNPLLINCNLQSNSSPNSGGGAFSDASSFTLINCSVQNNQAPSGGGIFNQGGSNPLLINCTLKDNVATTNGGAIFNQTNSNPTVTNSVLWNNGGSKTFSGNTIMATYNLIEAGVTGFSSSTTNLSTTVSPFMSATSISLNACSPAINAGNPASVTVATGPYSETALPATDLTGNARINGGRIDIGAVEFQPGQAAGPFARLYVAASQTANTGDGLSWATAFSDLQSALTYPCSQSLTEIWVAGGLYKPTSTTNNRSAGFALRNGVTIYGGFRGTESSLDDRPEINPLTGKPSSTTLSGDIDNDGTLTNNSYHVFYHPASLSINSSAVLNGVVITGGTAPATSPSDPNSFGGGMYNAGSSPTLIKCVFQGNRGYYGAAMSCLEGSNPVLTDCSMESNTSTNSGGVTFSDASSFTLINCKLQNNRATNGGAIFNQGSSNPFLRDCSLQDNTATNHGGAVFNQSNSRPTLTNCGLAGNTAARGGAIFNTTTSSPTLTSCSLASNTAAENGGAIYNENSSNPVLTSCSLASNKAFNGGAISNQSSSNPVLTNCSLISNRATNRGGAIFSNSDSSTLTGCILTNNTAGYGGAIHNENNSNLILTNCSLTNNLADLGGAVANINNANPVITNCIFSGNVSNFNGGAIYNASACKPLIVNSFLYNNSSLSQAGAIYNFDVCSVTLINCSLQGNTVSSTKITAAIHNDNSRLTLLNSVFWQNGNSNSILDSRGSTTTARDCLFDAVSYLTDPTNLTTAVSPFVSTTSAELIACSPAINAGNPASVTAASGPYSVTAMPATDLAGNARIANGRIDMGAVEYQSTTNIPLVIVKQPLAGSVVCAGTTVVMSVSVTGSSPAYQWYKDGTALTGIASATTASLTLPNVQTAYAGSYSVVISGDCPSLTSTAFSLKVPPATARLYVAASQTANTGDGLSWATAFSDLQSALTYPCSQSLTEIWVAGGLYKPTSTTNNRSAGFAMRNGVTIYGGFQGGETSVNDRPEINPLTGKPSSTTLSGDIDNDGALTNNSYHVFYHPASLSINSSAVLNGVVITGGTAPATSPSDPNSFGGGMYNAGSSPTLIKCVFQGNRGYYGAAMSCLGGSNPVLTDCSMESNTSTNSGGVTFSEASSFTLINCRLQNNRATNGGAIFNQGSSNPLITNCTLQGNVVTNSGGAIYNQTGSSPVLTSCSLKNNTSTNRGGAIYNNSSSPVLTSCSLTGNAVYVEGVEADTRGGAIYNLTGSNPILTSCVLTSNTAYLGGAIFNESSSPILTSCILSSNSARDAGALNNQEGSHPRLTDCTLSNNTATFGGAVVSWHQSQPVFTNCRITDNLAKTEAGAIYNLKESRPLFLNCIISNNTSLSLTGLMASVSACSPVFINCSMQGNIAQTRTIYNSESRFTFINSVLWNNGSSEVITNINNGTATATYSLFDAASYIADPTNLTTAVSPFVSTTSAELIACSPAINAGNPLIVTATSGPYSETALPATDLAGNARIANGRVDMGAAEYQSTTNIPLVIVQQPVAGSAVCAGTTVVMSVSATGSSPVYQWYKDGTALTGIASATTASLTLPNVQPADAGSYSVVISGDCPSLTSTAFSLSVNTLSVTVTAAPSATLSCANPSLTLTAQTSATAFVWSNGGSTGQTLPVSTTGVYSVTVTGADGCTAVSNSLTISQDFTSPTVSISAVSTTLTCAQPQLTLTATASATALLWSTGETTATIAVSTTGVYSVTATGANGCTAVSNNLTVARDNTSPTVSVSAAGTTLTCTQPQLTLTATASVTALRWSTGETTATISVSTAGTYSVTATNANGCTAVSNNLPVTESFGLPPFTVSSATVCPGQSVTLTASGCSGQIRWSTGATTSLITLTAGNSTSLLTATCTVGVCSTTASGQVVIGGALPPPAQILSFVADESACPVRLVARGVATSFTMTGPKGYVFSTVYREGGTHDAVGLNVKQAGTYTLTATYTNSCGTSAPVTRTVTVGRSCP</sequence>
<dbReference type="Gene3D" id="2.160.20.10">
    <property type="entry name" value="Single-stranded right-handed beta-helix, Pectin lyase-like"/>
    <property type="match status" value="5"/>
</dbReference>
<feature type="domain" description="Ig-like" evidence="9">
    <location>
        <begin position="1693"/>
        <end position="1777"/>
    </location>
</feature>
<dbReference type="Pfam" id="PF02415">
    <property type="entry name" value="Chlam_PMP"/>
    <property type="match status" value="3"/>
</dbReference>
<evidence type="ECO:0000256" key="4">
    <source>
        <dbReference type="ARBA" id="ARBA00022525"/>
    </source>
</evidence>
<dbReference type="EMBL" id="MORL01000002">
    <property type="protein sequence ID" value="OIN60487.1"/>
    <property type="molecule type" value="Genomic_DNA"/>
</dbReference>
<gene>
    <name evidence="10" type="ORF">BLX24_06620</name>
</gene>
<evidence type="ECO:0000256" key="1">
    <source>
        <dbReference type="ARBA" id="ARBA00004196"/>
    </source>
</evidence>
<feature type="compositionally biased region" description="Polar residues" evidence="8">
    <location>
        <begin position="88"/>
        <end position="98"/>
    </location>
</feature>
<feature type="domain" description="Ig-like" evidence="9">
    <location>
        <begin position="1007"/>
        <end position="1084"/>
    </location>
</feature>
<organism evidence="10 11">
    <name type="scientific">Arsenicibacter rosenii</name>
    <dbReference type="NCBI Taxonomy" id="1750698"/>
    <lineage>
        <taxon>Bacteria</taxon>
        <taxon>Pseudomonadati</taxon>
        <taxon>Bacteroidota</taxon>
        <taxon>Cytophagia</taxon>
        <taxon>Cytophagales</taxon>
        <taxon>Spirosomataceae</taxon>
        <taxon>Arsenicibacter</taxon>
    </lineage>
</organism>
<dbReference type="SMART" id="SM00710">
    <property type="entry name" value="PbH1"/>
    <property type="match status" value="22"/>
</dbReference>
<keyword evidence="7" id="KW-0998">Cell outer membrane</keyword>
<keyword evidence="4" id="KW-0964">Secreted</keyword>
<dbReference type="PANTHER" id="PTHR11319">
    <property type="entry name" value="G PROTEIN-COUPLED RECEPTOR-RELATED"/>
    <property type="match status" value="1"/>
</dbReference>
<dbReference type="Proteomes" id="UP000181790">
    <property type="component" value="Unassembled WGS sequence"/>
</dbReference>
<feature type="region of interest" description="Disordered" evidence="8">
    <location>
        <begin position="466"/>
        <end position="486"/>
    </location>
</feature>
<keyword evidence="11" id="KW-1185">Reference proteome</keyword>
<keyword evidence="6" id="KW-0472">Membrane</keyword>
<dbReference type="Pfam" id="PF13927">
    <property type="entry name" value="Ig_3"/>
    <property type="match status" value="1"/>
</dbReference>
<evidence type="ECO:0000313" key="11">
    <source>
        <dbReference type="Proteomes" id="UP000181790"/>
    </source>
</evidence>
<evidence type="ECO:0000256" key="6">
    <source>
        <dbReference type="ARBA" id="ARBA00023136"/>
    </source>
</evidence>
<evidence type="ECO:0000259" key="9">
    <source>
        <dbReference type="PROSITE" id="PS50835"/>
    </source>
</evidence>
<dbReference type="RefSeq" id="WP_071502282.1">
    <property type="nucleotide sequence ID" value="NZ_MORL01000002.1"/>
</dbReference>
<dbReference type="SUPFAM" id="SSF51126">
    <property type="entry name" value="Pectin lyase-like"/>
    <property type="match status" value="5"/>
</dbReference>
<protein>
    <recommendedName>
        <fullName evidence="9">Ig-like domain-containing protein</fullName>
    </recommendedName>
</protein>
<dbReference type="InterPro" id="IPR003368">
    <property type="entry name" value="POMP_repeat"/>
</dbReference>
<proteinExistence type="predicted"/>
<dbReference type="InterPro" id="IPR013783">
    <property type="entry name" value="Ig-like_fold"/>
</dbReference>
<dbReference type="InterPro" id="IPR006626">
    <property type="entry name" value="PbH1"/>
</dbReference>
<dbReference type="InterPro" id="IPR059226">
    <property type="entry name" value="Choice_anch_Q_dom"/>
</dbReference>
<comment type="subcellular location">
    <subcellularLocation>
        <location evidence="1">Cell envelope</location>
    </subcellularLocation>
    <subcellularLocation>
        <location evidence="2">Cell outer membrane</location>
    </subcellularLocation>
    <subcellularLocation>
        <location evidence="3">Secreted</location>
    </subcellularLocation>
</comment>